<evidence type="ECO:0000259" key="6">
    <source>
        <dbReference type="Pfam" id="PF00535"/>
    </source>
</evidence>
<feature type="region of interest" description="Disordered" evidence="5">
    <location>
        <begin position="115"/>
        <end position="168"/>
    </location>
</feature>
<dbReference type="Gene3D" id="3.90.550.10">
    <property type="entry name" value="Spore Coat Polysaccharide Biosynthesis Protein SpsA, Chain A"/>
    <property type="match status" value="1"/>
</dbReference>
<keyword evidence="3" id="KW-0328">Glycosyltransferase</keyword>
<dbReference type="EMBL" id="AUBJ02000001">
    <property type="protein sequence ID" value="MCP2333267.1"/>
    <property type="molecule type" value="Genomic_DNA"/>
</dbReference>
<sequence length="349" mass="37321">MHVGPDVLVAVVTHQSAEDLPGLLESLPAAMRGVGRWRLVIADNHSTDGTLDVARRLAPYAHLLPLGANLGYASGVNACAALATPAEGLLVLNADVRLDPGSVLPLAAACQPDSGAVIPTSSGPGGRGRSGDRARDEARGGVGVAAPAVRDGAGRPEPTMRRRPSPGRAWGEALLGGWAGRFPALGERIDPTGQEEPGWANGAVLFVPAHVRRRIGPWRADLFLYSEEVDYCRRVTDAGWRIARVPEATAVHLGGQVSSTPALWAQLVTNRVVHVARWDGRRAARLVWSALLVGQLVRIPLRRRVHRRALRELWAGRGRLLAGHPTHPAAGPDFGTHRRTTPWPLEVSR</sequence>
<feature type="compositionally biased region" description="Basic and acidic residues" evidence="5">
    <location>
        <begin position="129"/>
        <end position="139"/>
    </location>
</feature>
<dbReference type="Pfam" id="PF00535">
    <property type="entry name" value="Glycos_transf_2"/>
    <property type="match status" value="1"/>
</dbReference>
<evidence type="ECO:0000313" key="7">
    <source>
        <dbReference type="EMBL" id="MCP2333267.1"/>
    </source>
</evidence>
<gene>
    <name evidence="7" type="ORF">G443_003537</name>
</gene>
<evidence type="ECO:0000256" key="3">
    <source>
        <dbReference type="ARBA" id="ARBA00022676"/>
    </source>
</evidence>
<dbReference type="RefSeq" id="WP_026419638.1">
    <property type="nucleotide sequence ID" value="NZ_AUBJ02000001.1"/>
</dbReference>
<reference evidence="7 8" key="1">
    <citation type="submission" date="2022-06" db="EMBL/GenBank/DDBJ databases">
        <title>Genomic Encyclopedia of Type Strains, Phase I: the one thousand microbial genomes (KMG-I) project.</title>
        <authorList>
            <person name="Kyrpides N."/>
        </authorList>
    </citation>
    <scope>NUCLEOTIDE SEQUENCE [LARGE SCALE GENOMIC DNA]</scope>
    <source>
        <strain evidence="7 8">DSM 43889</strain>
    </source>
</reference>
<dbReference type="SUPFAM" id="SSF53448">
    <property type="entry name" value="Nucleotide-diphospho-sugar transferases"/>
    <property type="match status" value="1"/>
</dbReference>
<evidence type="ECO:0000256" key="2">
    <source>
        <dbReference type="ARBA" id="ARBA00006739"/>
    </source>
</evidence>
<evidence type="ECO:0000313" key="8">
    <source>
        <dbReference type="Proteomes" id="UP000791080"/>
    </source>
</evidence>
<comment type="pathway">
    <text evidence="1">Cell wall biogenesis; cell wall polysaccharide biosynthesis.</text>
</comment>
<keyword evidence="8" id="KW-1185">Reference proteome</keyword>
<keyword evidence="4" id="KW-0808">Transferase</keyword>
<dbReference type="PANTHER" id="PTHR43179:SF12">
    <property type="entry name" value="GALACTOFURANOSYLTRANSFERASE GLFT2"/>
    <property type="match status" value="1"/>
</dbReference>
<comment type="caution">
    <text evidence="7">The sequence shown here is derived from an EMBL/GenBank/DDBJ whole genome shotgun (WGS) entry which is preliminary data.</text>
</comment>
<evidence type="ECO:0000256" key="1">
    <source>
        <dbReference type="ARBA" id="ARBA00004776"/>
    </source>
</evidence>
<feature type="domain" description="Glycosyltransferase 2-like" evidence="6">
    <location>
        <begin position="9"/>
        <end position="121"/>
    </location>
</feature>
<dbReference type="InterPro" id="IPR001173">
    <property type="entry name" value="Glyco_trans_2-like"/>
</dbReference>
<evidence type="ECO:0000256" key="4">
    <source>
        <dbReference type="ARBA" id="ARBA00022679"/>
    </source>
</evidence>
<feature type="region of interest" description="Disordered" evidence="5">
    <location>
        <begin position="324"/>
        <end position="349"/>
    </location>
</feature>
<evidence type="ECO:0000256" key="5">
    <source>
        <dbReference type="SAM" id="MobiDB-lite"/>
    </source>
</evidence>
<dbReference type="PANTHER" id="PTHR43179">
    <property type="entry name" value="RHAMNOSYLTRANSFERASE WBBL"/>
    <property type="match status" value="1"/>
</dbReference>
<organism evidence="7 8">
    <name type="scientific">Actinoalloteichus caeruleus DSM 43889</name>
    <dbReference type="NCBI Taxonomy" id="1120930"/>
    <lineage>
        <taxon>Bacteria</taxon>
        <taxon>Bacillati</taxon>
        <taxon>Actinomycetota</taxon>
        <taxon>Actinomycetes</taxon>
        <taxon>Pseudonocardiales</taxon>
        <taxon>Pseudonocardiaceae</taxon>
        <taxon>Actinoalloteichus</taxon>
        <taxon>Actinoalloteichus cyanogriseus</taxon>
    </lineage>
</organism>
<name>A0ABT1JL97_ACTCY</name>
<comment type="similarity">
    <text evidence="2">Belongs to the glycosyltransferase 2 family.</text>
</comment>
<accession>A0ABT1JL97</accession>
<dbReference type="InterPro" id="IPR029044">
    <property type="entry name" value="Nucleotide-diphossugar_trans"/>
</dbReference>
<protein>
    <submittedName>
        <fullName evidence="7">Glycosyltransferase, GT2 family</fullName>
    </submittedName>
</protein>
<proteinExistence type="inferred from homology"/>
<dbReference type="Proteomes" id="UP000791080">
    <property type="component" value="Unassembled WGS sequence"/>
</dbReference>